<evidence type="ECO:0000256" key="1">
    <source>
        <dbReference type="SAM" id="MobiDB-lite"/>
    </source>
</evidence>
<gene>
    <name evidence="2" type="ORF">M2280_000689</name>
</gene>
<sequence length="76" mass="8242">MAIQRPLNTKDVCEVSRRGVNRVRNAANTGALKSLPRTHGAPHYFTEAAVQEWIDAGSPEMPPARPRFTGKGKAAS</sequence>
<dbReference type="EMBL" id="JARXVC010000002">
    <property type="protein sequence ID" value="MDH6279480.1"/>
    <property type="molecule type" value="Genomic_DNA"/>
</dbReference>
<protein>
    <recommendedName>
        <fullName evidence="4">DNA-binding protein</fullName>
    </recommendedName>
</protein>
<reference evidence="2 3" key="1">
    <citation type="submission" date="2023-04" db="EMBL/GenBank/DDBJ databases">
        <title>Forest soil microbial communities from Buena Vista Peninsula, Colon Province, Panama.</title>
        <authorList>
            <person name="Bouskill N."/>
        </authorList>
    </citation>
    <scope>NUCLEOTIDE SEQUENCE [LARGE SCALE GENOMIC DNA]</scope>
    <source>
        <strain evidence="2 3">CFH S0262</strain>
    </source>
</reference>
<comment type="caution">
    <text evidence="2">The sequence shown here is derived from an EMBL/GenBank/DDBJ whole genome shotgun (WGS) entry which is preliminary data.</text>
</comment>
<evidence type="ECO:0008006" key="4">
    <source>
        <dbReference type="Google" id="ProtNLM"/>
    </source>
</evidence>
<evidence type="ECO:0000313" key="2">
    <source>
        <dbReference type="EMBL" id="MDH6279480.1"/>
    </source>
</evidence>
<accession>A0ABT6M5A9</accession>
<name>A0ABT6M5A9_9NOCA</name>
<feature type="region of interest" description="Disordered" evidence="1">
    <location>
        <begin position="57"/>
        <end position="76"/>
    </location>
</feature>
<proteinExistence type="predicted"/>
<dbReference type="Proteomes" id="UP001160334">
    <property type="component" value="Unassembled WGS sequence"/>
</dbReference>
<evidence type="ECO:0000313" key="3">
    <source>
        <dbReference type="Proteomes" id="UP001160334"/>
    </source>
</evidence>
<organism evidence="2 3">
    <name type="scientific">Prescottella agglutinans</name>
    <dbReference type="NCBI Taxonomy" id="1644129"/>
    <lineage>
        <taxon>Bacteria</taxon>
        <taxon>Bacillati</taxon>
        <taxon>Actinomycetota</taxon>
        <taxon>Actinomycetes</taxon>
        <taxon>Mycobacteriales</taxon>
        <taxon>Nocardiaceae</taxon>
        <taxon>Prescottella</taxon>
    </lineage>
</organism>
<keyword evidence="3" id="KW-1185">Reference proteome</keyword>
<dbReference type="RefSeq" id="WP_280758882.1">
    <property type="nucleotide sequence ID" value="NZ_JARXVC010000002.1"/>
</dbReference>